<evidence type="ECO:0000313" key="1">
    <source>
        <dbReference type="EMBL" id="PJB88103.1"/>
    </source>
</evidence>
<protein>
    <submittedName>
        <fullName evidence="1">Uncharacterized protein</fullName>
    </submittedName>
</protein>
<organism evidence="1 2">
    <name type="scientific">Candidatus Roizmanbacteria bacterium CG_4_9_14_0_8_um_filter_34_12</name>
    <dbReference type="NCBI Taxonomy" id="1974840"/>
    <lineage>
        <taxon>Bacteria</taxon>
        <taxon>Candidatus Roizmaniibacteriota</taxon>
    </lineage>
</organism>
<reference evidence="2" key="1">
    <citation type="submission" date="2017-09" db="EMBL/GenBank/DDBJ databases">
        <title>Depth-based differentiation of microbial function through sediment-hosted aquifers and enrichment of novel symbionts in the deep terrestrial subsurface.</title>
        <authorList>
            <person name="Probst A.J."/>
            <person name="Ladd B."/>
            <person name="Jarett J.K."/>
            <person name="Geller-Mcgrath D.E."/>
            <person name="Sieber C.M.K."/>
            <person name="Emerson J.B."/>
            <person name="Anantharaman K."/>
            <person name="Thomas B.C."/>
            <person name="Malmstrom R."/>
            <person name="Stieglmeier M."/>
            <person name="Klingl A."/>
            <person name="Woyke T."/>
            <person name="Ryan C.M."/>
            <person name="Banfield J.F."/>
        </authorList>
    </citation>
    <scope>NUCLEOTIDE SEQUENCE [LARGE SCALE GENOMIC DNA]</scope>
</reference>
<gene>
    <name evidence="1" type="ORF">CO083_03505</name>
</gene>
<dbReference type="EMBL" id="PFTH01000136">
    <property type="protein sequence ID" value="PJB88103.1"/>
    <property type="molecule type" value="Genomic_DNA"/>
</dbReference>
<sequence>MKNYQGVIIEESLESKEVLKKIKIISTKVEPITNEHKTPWLSQWTLHTVKIPDNEAKEIAEEISKSLDRNHGGSWYADFKNDTHHYIIFRDKIFYIDRKSKEQYDEAKSYGISLGIPEYQVDFHPEVEEWER</sequence>
<name>A0A2M8DCG7_9BACT</name>
<comment type="caution">
    <text evidence="1">The sequence shown here is derived from an EMBL/GenBank/DDBJ whole genome shotgun (WGS) entry which is preliminary data.</text>
</comment>
<dbReference type="AlphaFoldDB" id="A0A2M8DCG7"/>
<accession>A0A2M8DCG7</accession>
<dbReference type="Proteomes" id="UP000229706">
    <property type="component" value="Unassembled WGS sequence"/>
</dbReference>
<evidence type="ECO:0000313" key="2">
    <source>
        <dbReference type="Proteomes" id="UP000229706"/>
    </source>
</evidence>
<proteinExistence type="predicted"/>